<reference evidence="2" key="1">
    <citation type="submission" date="2014-08" db="EMBL/GenBank/DDBJ databases">
        <authorList>
            <person name="Falentin Helene"/>
        </authorList>
    </citation>
    <scope>NUCLEOTIDE SEQUENCE</scope>
</reference>
<sequence length="28" mass="2639">MHGPARTTSHAIGSGQVDGSGPDAGTSS</sequence>
<accession>A0A0B7P1C0</accession>
<dbReference type="EMBL" id="LM676436">
    <property type="protein sequence ID" value="CEP27532.1"/>
    <property type="molecule type" value="Genomic_DNA"/>
</dbReference>
<protein>
    <submittedName>
        <fullName evidence="2">Uncharacterized protein</fullName>
    </submittedName>
</protein>
<dbReference type="AlphaFoldDB" id="A0A0B7P1C0"/>
<evidence type="ECO:0000313" key="2">
    <source>
        <dbReference type="EMBL" id="CEP27532.1"/>
    </source>
</evidence>
<name>A0A0B7P1C0_PROFF</name>
<organism evidence="2">
    <name type="scientific">Propionibacterium freudenreichii subsp. freudenreichii</name>
    <dbReference type="NCBI Taxonomy" id="66712"/>
    <lineage>
        <taxon>Bacteria</taxon>
        <taxon>Bacillati</taxon>
        <taxon>Actinomycetota</taxon>
        <taxon>Actinomycetes</taxon>
        <taxon>Propionibacteriales</taxon>
        <taxon>Propionibacteriaceae</taxon>
        <taxon>Propionibacterium</taxon>
    </lineage>
</organism>
<gene>
    <name evidence="2" type="ORF">PFCIRM138_02080</name>
</gene>
<feature type="compositionally biased region" description="Polar residues" evidence="1">
    <location>
        <begin position="1"/>
        <end position="11"/>
    </location>
</feature>
<evidence type="ECO:0000256" key="1">
    <source>
        <dbReference type="SAM" id="MobiDB-lite"/>
    </source>
</evidence>
<feature type="region of interest" description="Disordered" evidence="1">
    <location>
        <begin position="1"/>
        <end position="28"/>
    </location>
</feature>
<proteinExistence type="predicted"/>